<dbReference type="InterPro" id="IPR009721">
    <property type="entry name" value="O-acyltransferase_WSD1_C"/>
</dbReference>
<evidence type="ECO:0000256" key="2">
    <source>
        <dbReference type="ARBA" id="ARBA00005189"/>
    </source>
</evidence>
<comment type="catalytic activity">
    <reaction evidence="7">
        <text>an acyl-CoA + a 1,2-diacyl-sn-glycerol = a triacyl-sn-glycerol + CoA</text>
        <dbReference type="Rhea" id="RHEA:10868"/>
        <dbReference type="ChEBI" id="CHEBI:17815"/>
        <dbReference type="ChEBI" id="CHEBI:57287"/>
        <dbReference type="ChEBI" id="CHEBI:58342"/>
        <dbReference type="ChEBI" id="CHEBI:64615"/>
        <dbReference type="EC" id="2.3.1.20"/>
    </reaction>
</comment>
<evidence type="ECO:0000313" key="10">
    <source>
        <dbReference type="EnsemblMetazoa" id="SMAR011359-PA"/>
    </source>
</evidence>
<comment type="catalytic activity">
    <reaction evidence="6">
        <text>a long chain fatty alcohol + a fatty acyl-CoA = a long-chain alcohol wax ester + CoA</text>
        <dbReference type="Rhea" id="RHEA:38443"/>
        <dbReference type="ChEBI" id="CHEBI:17135"/>
        <dbReference type="ChEBI" id="CHEBI:57287"/>
        <dbReference type="ChEBI" id="CHEBI:77636"/>
        <dbReference type="ChEBI" id="CHEBI:235323"/>
        <dbReference type="EC" id="2.3.1.75"/>
    </reaction>
</comment>
<reference evidence="10" key="2">
    <citation type="submission" date="2015-02" db="UniProtKB">
        <authorList>
            <consortium name="EnsemblMetazoa"/>
        </authorList>
    </citation>
    <scope>IDENTIFICATION</scope>
</reference>
<evidence type="ECO:0000256" key="4">
    <source>
        <dbReference type="ARBA" id="ARBA00023315"/>
    </source>
</evidence>
<proteinExistence type="inferred from homology"/>
<feature type="domain" description="O-acyltransferase WSD1 C-terminal" evidence="9">
    <location>
        <begin position="324"/>
        <end position="466"/>
    </location>
</feature>
<dbReference type="GO" id="GO:0004144">
    <property type="term" value="F:diacylglycerol O-acyltransferase activity"/>
    <property type="evidence" value="ECO:0007669"/>
    <property type="project" value="UniProtKB-EC"/>
</dbReference>
<dbReference type="EnsemblMetazoa" id="SMAR011359-RA">
    <property type="protein sequence ID" value="SMAR011359-PA"/>
    <property type="gene ID" value="SMAR011359"/>
</dbReference>
<dbReference type="GO" id="GO:0005886">
    <property type="term" value="C:plasma membrane"/>
    <property type="evidence" value="ECO:0007669"/>
    <property type="project" value="TreeGrafter"/>
</dbReference>
<comment type="pathway">
    <text evidence="2">Lipid metabolism.</text>
</comment>
<comment type="similarity">
    <text evidence="5">In the N-terminal section; belongs to the long-chain O-acyltransferase family.</text>
</comment>
<evidence type="ECO:0000256" key="5">
    <source>
        <dbReference type="ARBA" id="ARBA00024360"/>
    </source>
</evidence>
<dbReference type="InterPro" id="IPR004255">
    <property type="entry name" value="O-acyltransferase_WSD1_N"/>
</dbReference>
<dbReference type="PANTHER" id="PTHR31650:SF1">
    <property type="entry name" value="WAX ESTER SYNTHASE_DIACYLGLYCEROL ACYLTRANSFERASE 4-RELATED"/>
    <property type="match status" value="1"/>
</dbReference>
<sequence length="477" mass="55053">MREFLLAFSCFLLLGIPSVLLLAPILCICEIFRQFFTICLSIKHRQWIQLVSNSNTIYLLQKDMPGLILNYFMIFQGSLDLAQMKETIKSKWTDVKKNLRLRQHVVDSCGYFYWLPDNIFTIDNHVKIYKCKPPTNQNELDDIFSEISSQLLAENISQWLVLLFPLDDAFANEPRYVMLFRFHHCLGDGYNSTRMLNHCFLNEKCIKYLPAKTEKSFSFSALLIGFFYHFKYIVDTLLTKDCNILKGPSQTSKRYLTYFIVCSLSRMKTISNRSGATVNDVMVSCVAGALKKYFCKTNAVPVSDVHCVVPVSMQSQSEEVGFKNDISVHLLPFSLSEKTALERLESTRQIICKAKNSPNYVLHYNLIKLIMNRLPNQITRHIFRLIDITCYITNVPMQQSQCFNVYDQEVMVCNLLPPLDGSASLSFLISSFKGYVQLSVSIDKTIVEKKYVDFIIESIKEEFQELEKSCENVIKIT</sequence>
<dbReference type="GO" id="GO:0019432">
    <property type="term" value="P:triglyceride biosynthetic process"/>
    <property type="evidence" value="ECO:0007669"/>
    <property type="project" value="UniProtKB-UniPathway"/>
</dbReference>
<dbReference type="EMBL" id="JH432058">
    <property type="status" value="NOT_ANNOTATED_CDS"/>
    <property type="molecule type" value="Genomic_DNA"/>
</dbReference>
<evidence type="ECO:0000313" key="11">
    <source>
        <dbReference type="Proteomes" id="UP000014500"/>
    </source>
</evidence>
<dbReference type="UniPathway" id="UPA00282"/>
<accession>T1JC51</accession>
<dbReference type="PhylomeDB" id="T1JC51"/>
<keyword evidence="11" id="KW-1185">Reference proteome</keyword>
<dbReference type="HOGENOM" id="CLU_024186_1_1_1"/>
<feature type="domain" description="O-acyltransferase WSD1-like N-terminal" evidence="8">
    <location>
        <begin position="97"/>
        <end position="199"/>
    </location>
</feature>
<dbReference type="STRING" id="126957.T1JC51"/>
<dbReference type="Proteomes" id="UP000014500">
    <property type="component" value="Unassembled WGS sequence"/>
</dbReference>
<dbReference type="Pfam" id="PF06974">
    <property type="entry name" value="WS_DGAT_C"/>
    <property type="match status" value="1"/>
</dbReference>
<evidence type="ECO:0000256" key="7">
    <source>
        <dbReference type="ARBA" id="ARBA00048109"/>
    </source>
</evidence>
<evidence type="ECO:0000256" key="1">
    <source>
        <dbReference type="ARBA" id="ARBA00004771"/>
    </source>
</evidence>
<evidence type="ECO:0000256" key="3">
    <source>
        <dbReference type="ARBA" id="ARBA00022679"/>
    </source>
</evidence>
<dbReference type="eggNOG" id="ENOG502RZT4">
    <property type="taxonomic scope" value="Eukaryota"/>
</dbReference>
<keyword evidence="4" id="KW-0012">Acyltransferase</keyword>
<evidence type="ECO:0000259" key="9">
    <source>
        <dbReference type="Pfam" id="PF06974"/>
    </source>
</evidence>
<dbReference type="Pfam" id="PF03007">
    <property type="entry name" value="WS_DGAT_cat"/>
    <property type="match status" value="1"/>
</dbReference>
<dbReference type="PANTHER" id="PTHR31650">
    <property type="entry name" value="O-ACYLTRANSFERASE (WSD1-LIKE) FAMILY PROTEIN"/>
    <property type="match status" value="1"/>
</dbReference>
<keyword evidence="3" id="KW-0808">Transferase</keyword>
<organism evidence="10 11">
    <name type="scientific">Strigamia maritima</name>
    <name type="common">European centipede</name>
    <name type="synonym">Geophilus maritimus</name>
    <dbReference type="NCBI Taxonomy" id="126957"/>
    <lineage>
        <taxon>Eukaryota</taxon>
        <taxon>Metazoa</taxon>
        <taxon>Ecdysozoa</taxon>
        <taxon>Arthropoda</taxon>
        <taxon>Myriapoda</taxon>
        <taxon>Chilopoda</taxon>
        <taxon>Pleurostigmophora</taxon>
        <taxon>Geophilomorpha</taxon>
        <taxon>Linotaeniidae</taxon>
        <taxon>Strigamia</taxon>
    </lineage>
</organism>
<dbReference type="GO" id="GO:0047196">
    <property type="term" value="F:long-chain-alcohol O-fatty-acyltransferase activity"/>
    <property type="evidence" value="ECO:0007669"/>
    <property type="project" value="UniProtKB-EC"/>
</dbReference>
<reference evidence="11" key="1">
    <citation type="submission" date="2011-05" db="EMBL/GenBank/DDBJ databases">
        <authorList>
            <person name="Richards S.R."/>
            <person name="Qu J."/>
            <person name="Jiang H."/>
            <person name="Jhangiani S.N."/>
            <person name="Agravi P."/>
            <person name="Goodspeed R."/>
            <person name="Gross S."/>
            <person name="Mandapat C."/>
            <person name="Jackson L."/>
            <person name="Mathew T."/>
            <person name="Pu L."/>
            <person name="Thornton R."/>
            <person name="Saada N."/>
            <person name="Wilczek-Boney K.B."/>
            <person name="Lee S."/>
            <person name="Kovar C."/>
            <person name="Wu Y."/>
            <person name="Scherer S.E."/>
            <person name="Worley K.C."/>
            <person name="Muzny D.M."/>
            <person name="Gibbs R."/>
        </authorList>
    </citation>
    <scope>NUCLEOTIDE SEQUENCE</scope>
    <source>
        <strain evidence="11">Brora</strain>
    </source>
</reference>
<protein>
    <submittedName>
        <fullName evidence="10">Uncharacterized protein</fullName>
    </submittedName>
</protein>
<evidence type="ECO:0000256" key="6">
    <source>
        <dbReference type="ARBA" id="ARBA00047604"/>
    </source>
</evidence>
<name>T1JC51_STRMM</name>
<dbReference type="AlphaFoldDB" id="T1JC51"/>
<comment type="pathway">
    <text evidence="1">Glycerolipid metabolism; triacylglycerol biosynthesis.</text>
</comment>
<evidence type="ECO:0000259" key="8">
    <source>
        <dbReference type="Pfam" id="PF03007"/>
    </source>
</evidence>
<dbReference type="InterPro" id="IPR045034">
    <property type="entry name" value="O-acyltransferase_WSD1-like"/>
</dbReference>